<keyword evidence="1" id="KW-1277">Toxin-antitoxin system</keyword>
<evidence type="ECO:0000256" key="3">
    <source>
        <dbReference type="ARBA" id="ARBA00023315"/>
    </source>
</evidence>
<proteinExistence type="predicted"/>
<gene>
    <name evidence="4" type="ORF">MNBD_GAMMA04-2259</name>
</gene>
<dbReference type="Gene3D" id="3.40.630.30">
    <property type="match status" value="1"/>
</dbReference>
<evidence type="ECO:0000256" key="2">
    <source>
        <dbReference type="ARBA" id="ARBA00022679"/>
    </source>
</evidence>
<dbReference type="AlphaFoldDB" id="A0A3B0WCA4"/>
<protein>
    <recommendedName>
        <fullName evidence="5">N-acetyltransferase domain-containing protein</fullName>
    </recommendedName>
</protein>
<dbReference type="GO" id="GO:0016746">
    <property type="term" value="F:acyltransferase activity"/>
    <property type="evidence" value="ECO:0007669"/>
    <property type="project" value="UniProtKB-KW"/>
</dbReference>
<dbReference type="InterPro" id="IPR016181">
    <property type="entry name" value="Acyl_CoA_acyltransferase"/>
</dbReference>
<keyword evidence="2" id="KW-0808">Transferase</keyword>
<evidence type="ECO:0000313" key="4">
    <source>
        <dbReference type="EMBL" id="VAW46999.1"/>
    </source>
</evidence>
<accession>A0A3B0WCA4</accession>
<sequence>MARGYVLVEENKPDVHGFYTLSSFNINLNEEDIIEYKEQSIEKGFAKISSNMSIPSVLIGRLARHQSLKGTEAGDMLLVDALQRVLKLSEEFGVHFVIVDAKNSIVKRFYKKIDFLEFGSVQDRMYLPIKTIRLA</sequence>
<reference evidence="4" key="1">
    <citation type="submission" date="2018-06" db="EMBL/GenBank/DDBJ databases">
        <authorList>
            <person name="Zhirakovskaya E."/>
        </authorList>
    </citation>
    <scope>NUCLEOTIDE SEQUENCE</scope>
</reference>
<name>A0A3B0WCA4_9ZZZZ</name>
<keyword evidence="3" id="KW-0012">Acyltransferase</keyword>
<dbReference type="EMBL" id="UOFB01000168">
    <property type="protein sequence ID" value="VAW46999.1"/>
    <property type="molecule type" value="Genomic_DNA"/>
</dbReference>
<dbReference type="PANTHER" id="PTHR36449">
    <property type="entry name" value="ACETYLTRANSFERASE-RELATED"/>
    <property type="match status" value="1"/>
</dbReference>
<evidence type="ECO:0000256" key="1">
    <source>
        <dbReference type="ARBA" id="ARBA00022649"/>
    </source>
</evidence>
<dbReference type="SUPFAM" id="SSF55729">
    <property type="entry name" value="Acyl-CoA N-acyltransferases (Nat)"/>
    <property type="match status" value="1"/>
</dbReference>
<organism evidence="4">
    <name type="scientific">hydrothermal vent metagenome</name>
    <dbReference type="NCBI Taxonomy" id="652676"/>
    <lineage>
        <taxon>unclassified sequences</taxon>
        <taxon>metagenomes</taxon>
        <taxon>ecological metagenomes</taxon>
    </lineage>
</organism>
<evidence type="ECO:0008006" key="5">
    <source>
        <dbReference type="Google" id="ProtNLM"/>
    </source>
</evidence>
<dbReference type="PANTHER" id="PTHR36449:SF1">
    <property type="entry name" value="ACETYLTRANSFERASE"/>
    <property type="match status" value="1"/>
</dbReference>